<feature type="domain" description="Heterokaryon incompatibility" evidence="2">
    <location>
        <begin position="159"/>
        <end position="304"/>
    </location>
</feature>
<dbReference type="InterPro" id="IPR010730">
    <property type="entry name" value="HET"/>
</dbReference>
<proteinExistence type="predicted"/>
<evidence type="ECO:0000256" key="1">
    <source>
        <dbReference type="SAM" id="MobiDB-lite"/>
    </source>
</evidence>
<gene>
    <name evidence="3" type="ORF">B0T18DRAFT_163675</name>
</gene>
<evidence type="ECO:0000259" key="2">
    <source>
        <dbReference type="Pfam" id="PF06985"/>
    </source>
</evidence>
<evidence type="ECO:0000313" key="4">
    <source>
        <dbReference type="Proteomes" id="UP001172155"/>
    </source>
</evidence>
<dbReference type="Proteomes" id="UP001172155">
    <property type="component" value="Unassembled WGS sequence"/>
</dbReference>
<organism evidence="3 4">
    <name type="scientific">Schizothecium vesticola</name>
    <dbReference type="NCBI Taxonomy" id="314040"/>
    <lineage>
        <taxon>Eukaryota</taxon>
        <taxon>Fungi</taxon>
        <taxon>Dikarya</taxon>
        <taxon>Ascomycota</taxon>
        <taxon>Pezizomycotina</taxon>
        <taxon>Sordariomycetes</taxon>
        <taxon>Sordariomycetidae</taxon>
        <taxon>Sordariales</taxon>
        <taxon>Schizotheciaceae</taxon>
        <taxon>Schizothecium</taxon>
    </lineage>
</organism>
<protein>
    <submittedName>
        <fullName evidence="3">Heterokaryon incompatibility protein-domain-containing protein</fullName>
    </submittedName>
</protein>
<name>A0AA40K5T7_9PEZI</name>
<keyword evidence="4" id="KW-1185">Reference proteome</keyword>
<dbReference type="PANTHER" id="PTHR33112">
    <property type="entry name" value="DOMAIN PROTEIN, PUTATIVE-RELATED"/>
    <property type="match status" value="1"/>
</dbReference>
<feature type="region of interest" description="Disordered" evidence="1">
    <location>
        <begin position="259"/>
        <end position="281"/>
    </location>
</feature>
<dbReference type="EMBL" id="JAUKUD010000004">
    <property type="protein sequence ID" value="KAK0746970.1"/>
    <property type="molecule type" value="Genomic_DNA"/>
</dbReference>
<dbReference type="Pfam" id="PF06985">
    <property type="entry name" value="HET"/>
    <property type="match status" value="1"/>
</dbReference>
<accession>A0AA40K5T7</accession>
<comment type="caution">
    <text evidence="3">The sequence shown here is derived from an EMBL/GenBank/DDBJ whole genome shotgun (WGS) entry which is preliminary data.</text>
</comment>
<feature type="region of interest" description="Disordered" evidence="1">
    <location>
        <begin position="474"/>
        <end position="499"/>
    </location>
</feature>
<evidence type="ECO:0000313" key="3">
    <source>
        <dbReference type="EMBL" id="KAK0746970.1"/>
    </source>
</evidence>
<dbReference type="PANTHER" id="PTHR33112:SF1">
    <property type="entry name" value="HETEROKARYON INCOMPATIBILITY DOMAIN-CONTAINING PROTEIN"/>
    <property type="match status" value="1"/>
</dbReference>
<reference evidence="3" key="1">
    <citation type="submission" date="2023-06" db="EMBL/GenBank/DDBJ databases">
        <title>Genome-scale phylogeny and comparative genomics of the fungal order Sordariales.</title>
        <authorList>
            <consortium name="Lawrence Berkeley National Laboratory"/>
            <person name="Hensen N."/>
            <person name="Bonometti L."/>
            <person name="Westerberg I."/>
            <person name="Brannstrom I.O."/>
            <person name="Guillou S."/>
            <person name="Cros-Aarteil S."/>
            <person name="Calhoun S."/>
            <person name="Haridas S."/>
            <person name="Kuo A."/>
            <person name="Mondo S."/>
            <person name="Pangilinan J."/>
            <person name="Riley R."/>
            <person name="LaButti K."/>
            <person name="Andreopoulos B."/>
            <person name="Lipzen A."/>
            <person name="Chen C."/>
            <person name="Yanf M."/>
            <person name="Daum C."/>
            <person name="Ng V."/>
            <person name="Clum A."/>
            <person name="Steindorff A."/>
            <person name="Ohm R."/>
            <person name="Martin F."/>
            <person name="Silar P."/>
            <person name="Natvig D."/>
            <person name="Lalanne C."/>
            <person name="Gautier V."/>
            <person name="Ament-velasquez S.L."/>
            <person name="Kruys A."/>
            <person name="Hutchinson M.I."/>
            <person name="Powell A.J."/>
            <person name="Barry K."/>
            <person name="Miller A.N."/>
            <person name="Grigoriev I.V."/>
            <person name="Debuchy R."/>
            <person name="Gladieux P."/>
            <person name="Thoren M.H."/>
            <person name="Johannesson H."/>
        </authorList>
    </citation>
    <scope>NUCLEOTIDE SEQUENCE</scope>
    <source>
        <strain evidence="3">SMH3187-1</strain>
    </source>
</reference>
<dbReference type="AlphaFoldDB" id="A0AA40K5T7"/>
<sequence>MLCRQLHAPWIEKFLERRRWIERKVIEDIGDRIHVFPNLRHLHHISDFQAGRNVLRAHEAPYHIAVVPIAPGWREGLKEHIAARGLVVVLPDGRQESHIFQPQPIPEKFNRKQVLSWLKTCKRHRSRCNPKAPDVKGMRLIDCKSEHLTIRDYEPGNNYVALSYVWGQSGSAGPTKAAVPRGTTKRTVLKLPEDIPLTIRDAIEVTKALRYRYLWIDKYCIDQDNQEEQRAQFSRMGDIYAGSQLAIFALGDDSNAGLPGVSSTPRLGQEESRSGPFRFISTMPDPHESIKRAKWSTRAWTYQEGLFSTRRLFFTNHQIYFECNAMNEAESFKSNLDIIHIRNGQRFRAYHRAGQFVCGNSTPYSHLDVRHNKANHRKIDMVRRCQHQIAQYTRRELTNKDDMLNAFAAIARFYAKTAAMIASLAGIPIPFPIANLPSGNRQEGLDHLSYALAWLHEADNFDHQFPRRIIQQTSPSGNGSAEWKQLPWTPDINPKAQRRRGFPSWSWAGWFGQVRSRDDLPYCWTSLLSSSVQIGFPNGDLKDYYELVHQGVSRYKQYRIRELLTADTLHFDAFVLSPRKLRVVISRRSHDVDAWISMGPSSWDELHARLESGEYQCVVLGTYGEPRRDVYRAIQAADKKSKTAKKRRIDLFERRESAVIVCLVVRTDHVRGVSFRRGLLKVRYYYEVGGENALRDWNTGPRRSFVLR</sequence>